<feature type="compositionally biased region" description="Polar residues" evidence="1">
    <location>
        <begin position="86"/>
        <end position="100"/>
    </location>
</feature>
<protein>
    <submittedName>
        <fullName evidence="2">Uncharacterized protein</fullName>
    </submittedName>
</protein>
<proteinExistence type="predicted"/>
<feature type="region of interest" description="Disordered" evidence="1">
    <location>
        <begin position="81"/>
        <end position="102"/>
    </location>
</feature>
<dbReference type="Proteomes" id="UP000799118">
    <property type="component" value="Unassembled WGS sequence"/>
</dbReference>
<name>A0A6A4I1K2_9AGAR</name>
<evidence type="ECO:0000313" key="3">
    <source>
        <dbReference type="Proteomes" id="UP000799118"/>
    </source>
</evidence>
<dbReference type="EMBL" id="ML769426">
    <property type="protein sequence ID" value="KAE9403298.1"/>
    <property type="molecule type" value="Genomic_DNA"/>
</dbReference>
<dbReference type="AlphaFoldDB" id="A0A6A4I1K2"/>
<evidence type="ECO:0000256" key="1">
    <source>
        <dbReference type="SAM" id="MobiDB-lite"/>
    </source>
</evidence>
<gene>
    <name evidence="2" type="ORF">BT96DRAFT_973742</name>
</gene>
<organism evidence="2 3">
    <name type="scientific">Gymnopus androsaceus JB14</name>
    <dbReference type="NCBI Taxonomy" id="1447944"/>
    <lineage>
        <taxon>Eukaryota</taxon>
        <taxon>Fungi</taxon>
        <taxon>Dikarya</taxon>
        <taxon>Basidiomycota</taxon>
        <taxon>Agaricomycotina</taxon>
        <taxon>Agaricomycetes</taxon>
        <taxon>Agaricomycetidae</taxon>
        <taxon>Agaricales</taxon>
        <taxon>Marasmiineae</taxon>
        <taxon>Omphalotaceae</taxon>
        <taxon>Gymnopus</taxon>
    </lineage>
</organism>
<keyword evidence="3" id="KW-1185">Reference proteome</keyword>
<evidence type="ECO:0000313" key="2">
    <source>
        <dbReference type="EMBL" id="KAE9403298.1"/>
    </source>
</evidence>
<accession>A0A6A4I1K2</accession>
<reference evidence="2" key="1">
    <citation type="journal article" date="2019" name="Environ. Microbiol.">
        <title>Fungal ecological strategies reflected in gene transcription - a case study of two litter decomposers.</title>
        <authorList>
            <person name="Barbi F."/>
            <person name="Kohler A."/>
            <person name="Barry K."/>
            <person name="Baskaran P."/>
            <person name="Daum C."/>
            <person name="Fauchery L."/>
            <person name="Ihrmark K."/>
            <person name="Kuo A."/>
            <person name="LaButti K."/>
            <person name="Lipzen A."/>
            <person name="Morin E."/>
            <person name="Grigoriev I.V."/>
            <person name="Henrissat B."/>
            <person name="Lindahl B."/>
            <person name="Martin F."/>
        </authorList>
    </citation>
    <scope>NUCLEOTIDE SEQUENCE</scope>
    <source>
        <strain evidence="2">JB14</strain>
    </source>
</reference>
<sequence length="291" mass="30847">MASSASRRKRNRSSRSQVVGELVALDPTMWSSEKRHACCVKLGQTDGQLLQPQDIQMAVDECVATLPLAAQDRSEDDFAMLDASGSLPTSSLADPSSSPTPVRKKTAAQAFLPSMLVTAQQDLPVALPYMLPTTSLSVSAVSSGCDEDASQDNNHALVLYAYAPSAQPLEILGSVAPGPNFEHLDHATNTSSLPNLDVESSSAAYSASMGTELTITTVAHRDSHTSSPPELAVTTVAITSNAVVPSRFAIPIVATQSSEHSLIPLPIRDRSLVLLLVMIPLWLLAIARRPP</sequence>